<comment type="similarity">
    <text evidence="2">Belongs to the acyltransferase 3 family.</text>
</comment>
<feature type="transmembrane region" description="Helical" evidence="8">
    <location>
        <begin position="316"/>
        <end position="337"/>
    </location>
</feature>
<feature type="domain" description="Acyltransferase 3" evidence="9">
    <location>
        <begin position="22"/>
        <end position="331"/>
    </location>
</feature>
<accession>A0ABU7SGC9</accession>
<organism evidence="10 11">
    <name type="scientific">Plantactinospora veratri</name>
    <dbReference type="NCBI Taxonomy" id="1436122"/>
    <lineage>
        <taxon>Bacteria</taxon>
        <taxon>Bacillati</taxon>
        <taxon>Actinomycetota</taxon>
        <taxon>Actinomycetes</taxon>
        <taxon>Micromonosporales</taxon>
        <taxon>Micromonosporaceae</taxon>
        <taxon>Plantactinospora</taxon>
    </lineage>
</organism>
<name>A0ABU7SGC9_9ACTN</name>
<evidence type="ECO:0000256" key="7">
    <source>
        <dbReference type="SAM" id="MobiDB-lite"/>
    </source>
</evidence>
<keyword evidence="10" id="KW-0808">Transferase</keyword>
<proteinExistence type="inferred from homology"/>
<keyword evidence="6 8" id="KW-0472">Membrane</keyword>
<dbReference type="EMBL" id="JAZGQL010000014">
    <property type="protein sequence ID" value="MEE6308998.1"/>
    <property type="molecule type" value="Genomic_DNA"/>
</dbReference>
<evidence type="ECO:0000259" key="9">
    <source>
        <dbReference type="Pfam" id="PF01757"/>
    </source>
</evidence>
<feature type="transmembrane region" description="Helical" evidence="8">
    <location>
        <begin position="224"/>
        <end position="243"/>
    </location>
</feature>
<gene>
    <name evidence="10" type="ORF">V1634_19365</name>
</gene>
<dbReference type="PANTHER" id="PTHR40074">
    <property type="entry name" value="O-ACETYLTRANSFERASE WECH"/>
    <property type="match status" value="1"/>
</dbReference>
<keyword evidence="10" id="KW-0012">Acyltransferase</keyword>
<feature type="transmembrane region" description="Helical" evidence="8">
    <location>
        <begin position="286"/>
        <end position="304"/>
    </location>
</feature>
<feature type="transmembrane region" description="Helical" evidence="8">
    <location>
        <begin position="145"/>
        <end position="162"/>
    </location>
</feature>
<sequence>MSSEPFPPAARPGAASSPPRQRWADVAKGACIALVVLWHVIVKHYLRIEWHLGGVPLPGVWGTLGEQLLPLRMPLFFTISGLFAANAVGRPWRQVGRSRIARFLYLYAGWLLIHTLLLAAAPDFPTDRAGSVTGLLAELTVSPSNLWYLYALALYFAVAKLARRIPAPVLLAAAAGLSAVSTAGLLATAGNRAGVYQNLVFFLGGLHLRPYLSSWVAAATRRRLLLTAAGYLTALAGMARTGAQGWPGVWLLVSVAAVAFGLTAAARLTRWRRLGDPLAALGRRTLPVYVLHLPLLALADRVLLGPLSGLGRSGQVALALGYPILLTSALLALTLALHRGLLFLRAGWMFDLPAPRPAGRRRRPWPRCRDGEVRRADRGGPDGGQVDPAGRLEEAVPAGWRG</sequence>
<evidence type="ECO:0000313" key="10">
    <source>
        <dbReference type="EMBL" id="MEE6308998.1"/>
    </source>
</evidence>
<protein>
    <submittedName>
        <fullName evidence="10">Acyltransferase family protein</fullName>
    </submittedName>
</protein>
<feature type="transmembrane region" description="Helical" evidence="8">
    <location>
        <begin position="169"/>
        <end position="189"/>
    </location>
</feature>
<evidence type="ECO:0000256" key="2">
    <source>
        <dbReference type="ARBA" id="ARBA00007400"/>
    </source>
</evidence>
<keyword evidence="4 8" id="KW-0812">Transmembrane</keyword>
<feature type="transmembrane region" description="Helical" evidence="8">
    <location>
        <begin position="68"/>
        <end position="88"/>
    </location>
</feature>
<dbReference type="Proteomes" id="UP001339911">
    <property type="component" value="Unassembled WGS sequence"/>
</dbReference>
<feature type="region of interest" description="Disordered" evidence="7">
    <location>
        <begin position="1"/>
        <end position="20"/>
    </location>
</feature>
<evidence type="ECO:0000256" key="4">
    <source>
        <dbReference type="ARBA" id="ARBA00022692"/>
    </source>
</evidence>
<keyword evidence="5 8" id="KW-1133">Transmembrane helix</keyword>
<dbReference type="GO" id="GO:0016746">
    <property type="term" value="F:acyltransferase activity"/>
    <property type="evidence" value="ECO:0007669"/>
    <property type="project" value="UniProtKB-KW"/>
</dbReference>
<feature type="transmembrane region" description="Helical" evidence="8">
    <location>
        <begin position="100"/>
        <end position="121"/>
    </location>
</feature>
<dbReference type="Pfam" id="PF01757">
    <property type="entry name" value="Acyl_transf_3"/>
    <property type="match status" value="1"/>
</dbReference>
<feature type="compositionally biased region" description="Basic and acidic residues" evidence="7">
    <location>
        <begin position="367"/>
        <end position="380"/>
    </location>
</feature>
<dbReference type="InterPro" id="IPR002656">
    <property type="entry name" value="Acyl_transf_3_dom"/>
</dbReference>
<feature type="compositionally biased region" description="Low complexity" evidence="7">
    <location>
        <begin position="11"/>
        <end position="20"/>
    </location>
</feature>
<feature type="transmembrane region" description="Helical" evidence="8">
    <location>
        <begin position="195"/>
        <end position="212"/>
    </location>
</feature>
<feature type="region of interest" description="Disordered" evidence="7">
    <location>
        <begin position="358"/>
        <end position="402"/>
    </location>
</feature>
<comment type="caution">
    <text evidence="10">The sequence shown here is derived from an EMBL/GenBank/DDBJ whole genome shotgun (WGS) entry which is preliminary data.</text>
</comment>
<comment type="subcellular location">
    <subcellularLocation>
        <location evidence="1">Cell membrane</location>
        <topology evidence="1">Multi-pass membrane protein</topology>
    </subcellularLocation>
</comment>
<dbReference type="PANTHER" id="PTHR40074:SF4">
    <property type="entry name" value="INNER MEMBRANE PROTEIN YCFT"/>
    <property type="match status" value="1"/>
</dbReference>
<evidence type="ECO:0000256" key="6">
    <source>
        <dbReference type="ARBA" id="ARBA00023136"/>
    </source>
</evidence>
<evidence type="ECO:0000313" key="11">
    <source>
        <dbReference type="Proteomes" id="UP001339911"/>
    </source>
</evidence>
<evidence type="ECO:0000256" key="5">
    <source>
        <dbReference type="ARBA" id="ARBA00022989"/>
    </source>
</evidence>
<feature type="transmembrane region" description="Helical" evidence="8">
    <location>
        <begin position="249"/>
        <end position="266"/>
    </location>
</feature>
<keyword evidence="3" id="KW-1003">Cell membrane</keyword>
<feature type="compositionally biased region" description="Pro residues" evidence="7">
    <location>
        <begin position="1"/>
        <end position="10"/>
    </location>
</feature>
<reference evidence="10 11" key="1">
    <citation type="submission" date="2024-01" db="EMBL/GenBank/DDBJ databases">
        <title>Genome insights into Plantactinospora veratri sp. nov.</title>
        <authorList>
            <person name="Wang L."/>
        </authorList>
    </citation>
    <scope>NUCLEOTIDE SEQUENCE [LARGE SCALE GENOMIC DNA]</scope>
    <source>
        <strain evidence="10 11">NEAU-FHS4</strain>
    </source>
</reference>
<evidence type="ECO:0000256" key="8">
    <source>
        <dbReference type="SAM" id="Phobius"/>
    </source>
</evidence>
<keyword evidence="11" id="KW-1185">Reference proteome</keyword>
<evidence type="ECO:0000256" key="3">
    <source>
        <dbReference type="ARBA" id="ARBA00022475"/>
    </source>
</evidence>
<evidence type="ECO:0000256" key="1">
    <source>
        <dbReference type="ARBA" id="ARBA00004651"/>
    </source>
</evidence>
<dbReference type="RefSeq" id="WP_331209282.1">
    <property type="nucleotide sequence ID" value="NZ_JAZGQL010000014.1"/>
</dbReference>